<sequence length="356" mass="41154">MEDYNKRLLISIERSLNHKTPEKDYKNYLIEHFYRAECVNYTGYIKETGQLYTEVIADTLIRDWISEWKGIHPKRTGAKNHFDTGHTPFEDKDIEQLQLTTSKEKVLAKLLFYQGNIDGLGYIFDYETPLNMTQGDSCGEIDLTSYNDKDNLISVVELKYTPTGSNETLLRCILESYTYYRLFEWKQIYNSGTHIGLNELKHKYPDLAQKHDEYKLQAELVILFDEASCTEADGGEDSNLMLRINSKKDAEADDGKNSMLCIDSNCVDKARYPSKTAVSQQYKECEELLKTDKRNSLRTLCEAILEQEPELKQIRFVVLRADTVSKAPYQNKMVNWSPTLDRSYRAETLLAISSKG</sequence>
<evidence type="ECO:0000313" key="1">
    <source>
        <dbReference type="EMBL" id="MDK7356943.1"/>
    </source>
</evidence>
<dbReference type="AlphaFoldDB" id="A0AAJ1Q7X0"/>
<reference evidence="1" key="1">
    <citation type="submission" date="2023-05" db="EMBL/GenBank/DDBJ databases">
        <title>Cataloging the Phylogenetic Diversity of Human Bladder Bacteria.</title>
        <authorList>
            <person name="Du J."/>
        </authorList>
    </citation>
    <scope>NUCLEOTIDE SEQUENCE</scope>
    <source>
        <strain evidence="1">UMB10101</strain>
    </source>
</reference>
<evidence type="ECO:0000313" key="2">
    <source>
        <dbReference type="Proteomes" id="UP001236274"/>
    </source>
</evidence>
<dbReference type="Proteomes" id="UP001236274">
    <property type="component" value="Unassembled WGS sequence"/>
</dbReference>
<gene>
    <name evidence="1" type="ORF">QP520_04820</name>
</gene>
<dbReference type="RefSeq" id="WP_285417267.1">
    <property type="nucleotide sequence ID" value="NZ_JASORJ010000005.1"/>
</dbReference>
<name>A0AAJ1Q7X0_9FIRM</name>
<accession>A0AAJ1Q7X0</accession>
<comment type="caution">
    <text evidence="1">The sequence shown here is derived from an EMBL/GenBank/DDBJ whole genome shotgun (WGS) entry which is preliminary data.</text>
</comment>
<organism evidence="1 2">
    <name type="scientific">Veillonella atypica</name>
    <dbReference type="NCBI Taxonomy" id="39777"/>
    <lineage>
        <taxon>Bacteria</taxon>
        <taxon>Bacillati</taxon>
        <taxon>Bacillota</taxon>
        <taxon>Negativicutes</taxon>
        <taxon>Veillonellales</taxon>
        <taxon>Veillonellaceae</taxon>
        <taxon>Veillonella</taxon>
    </lineage>
</organism>
<proteinExistence type="predicted"/>
<dbReference type="EMBL" id="JASORJ010000005">
    <property type="protein sequence ID" value="MDK7356943.1"/>
    <property type="molecule type" value="Genomic_DNA"/>
</dbReference>
<protein>
    <submittedName>
        <fullName evidence="1">Uncharacterized protein</fullName>
    </submittedName>
</protein>